<feature type="compositionally biased region" description="Low complexity" evidence="1">
    <location>
        <begin position="382"/>
        <end position="395"/>
    </location>
</feature>
<name>A0A1D2NJ80_ORCCI</name>
<feature type="compositionally biased region" description="Low complexity" evidence="1">
    <location>
        <begin position="86"/>
        <end position="100"/>
    </location>
</feature>
<feature type="region of interest" description="Disordered" evidence="1">
    <location>
        <begin position="1"/>
        <end position="57"/>
    </location>
</feature>
<protein>
    <submittedName>
        <fullName evidence="2">Uncharacterized protein</fullName>
    </submittedName>
</protein>
<dbReference type="AlphaFoldDB" id="A0A1D2NJ80"/>
<accession>A0A1D2NJ80</accession>
<feature type="region of interest" description="Disordered" evidence="1">
    <location>
        <begin position="260"/>
        <end position="280"/>
    </location>
</feature>
<gene>
    <name evidence="2" type="ORF">Ocin01_01359</name>
</gene>
<reference evidence="2 3" key="1">
    <citation type="journal article" date="2016" name="Genome Biol. Evol.">
        <title>Gene Family Evolution Reflects Adaptation to Soil Environmental Stressors in the Genome of the Collembolan Orchesella cincta.</title>
        <authorList>
            <person name="Faddeeva-Vakhrusheva A."/>
            <person name="Derks M.F."/>
            <person name="Anvar S.Y."/>
            <person name="Agamennone V."/>
            <person name="Suring W."/>
            <person name="Smit S."/>
            <person name="van Straalen N.M."/>
            <person name="Roelofs D."/>
        </authorList>
    </citation>
    <scope>NUCLEOTIDE SEQUENCE [LARGE SCALE GENOMIC DNA]</scope>
    <source>
        <tissue evidence="2">Mixed pool</tissue>
    </source>
</reference>
<dbReference type="OrthoDB" id="10064600at2759"/>
<feature type="compositionally biased region" description="Polar residues" evidence="1">
    <location>
        <begin position="22"/>
        <end position="34"/>
    </location>
</feature>
<sequence>MNNNTPPINSSPSSGAAGGMSKNIQNRPNGTDSGFYTGDGAINNARPSSASARSNELPCNTCLRSSGGVNSTSSASGAASLLLQNQPCSDSHQQVPSSSSACIPPNFPTDEDEEDGVDSDDQYCVYTYKGDGSSQQPSRLAADLPSSFFKLHPSDPSCPPSFSSAEIPSLEPSSSRCCGTSSRVQNGSIHPVNINQNNNAMYSPDMDFLEMDFDPGGSGDGCCDGDDEDEDEDVVRDHLHLHTPSDSSSQVPYRGAPITDPVPSTSRGVKNNNNVLNNDDHSTTTAVVLSKLVVTRSNGGGCISSSSSSSMFNGRKKEPVAHCSKQCNTNFIDCGETSASAMTQNSNRNALLNNSTYSANRTDEIKLRLVKSVTLPEMGKPSSSSSCRSSGDSQSGVPYNSNQSNRAMAMSISAPVFSDKTEGPYPTVIPAGKSSEDSMELEVEGAMIWSIHEAREISINQIGRSACGATACLNVLSALGCIMTTLSPEFVNNCVGTRLRAEDADLPEYLLSRSSAGTTHEDLIAGIHRASNGLIYGRFFQINPTVGPSKFNKWLLHWICKGAVPIATLNLQVRRPGEPSSEIADTWHHQMVFGLSKQGIFLTNPLECVPTVELLPQLSSQSVLLVRRDDITSRNGPRTDLRKLVRFADPRWNEMNVLGQVSNMLLEEMPVLNGSAGLARRIRTTHVSIPAAYKSGITLFIRESNTTSCALLKAAPEF</sequence>
<proteinExistence type="predicted"/>
<feature type="compositionally biased region" description="Low complexity" evidence="1">
    <location>
        <begin position="41"/>
        <end position="55"/>
    </location>
</feature>
<keyword evidence="3" id="KW-1185">Reference proteome</keyword>
<dbReference type="Proteomes" id="UP000094527">
    <property type="component" value="Unassembled WGS sequence"/>
</dbReference>
<dbReference type="EMBL" id="LJIJ01000025">
    <property type="protein sequence ID" value="ODN05320.1"/>
    <property type="molecule type" value="Genomic_DNA"/>
</dbReference>
<feature type="compositionally biased region" description="Acidic residues" evidence="1">
    <location>
        <begin position="109"/>
        <end position="118"/>
    </location>
</feature>
<evidence type="ECO:0000313" key="3">
    <source>
        <dbReference type="Proteomes" id="UP000094527"/>
    </source>
</evidence>
<organism evidence="2 3">
    <name type="scientific">Orchesella cincta</name>
    <name type="common">Springtail</name>
    <name type="synonym">Podura cincta</name>
    <dbReference type="NCBI Taxonomy" id="48709"/>
    <lineage>
        <taxon>Eukaryota</taxon>
        <taxon>Metazoa</taxon>
        <taxon>Ecdysozoa</taxon>
        <taxon>Arthropoda</taxon>
        <taxon>Hexapoda</taxon>
        <taxon>Collembola</taxon>
        <taxon>Entomobryomorpha</taxon>
        <taxon>Entomobryoidea</taxon>
        <taxon>Orchesellidae</taxon>
        <taxon>Orchesellinae</taxon>
        <taxon>Orchesella</taxon>
    </lineage>
</organism>
<feature type="region of interest" description="Disordered" evidence="1">
    <location>
        <begin position="86"/>
        <end position="118"/>
    </location>
</feature>
<comment type="caution">
    <text evidence="2">The sequence shown here is derived from an EMBL/GenBank/DDBJ whole genome shotgun (WGS) entry which is preliminary data.</text>
</comment>
<evidence type="ECO:0000313" key="2">
    <source>
        <dbReference type="EMBL" id="ODN05320.1"/>
    </source>
</evidence>
<evidence type="ECO:0000256" key="1">
    <source>
        <dbReference type="SAM" id="MobiDB-lite"/>
    </source>
</evidence>
<feature type="region of interest" description="Disordered" evidence="1">
    <location>
        <begin position="376"/>
        <end position="403"/>
    </location>
</feature>
<dbReference type="STRING" id="48709.A0A1D2NJ80"/>
<feature type="compositionally biased region" description="Low complexity" evidence="1">
    <location>
        <begin position="1"/>
        <end position="21"/>
    </location>
</feature>